<comment type="caution">
    <text evidence="2">The sequence shown here is derived from an EMBL/GenBank/DDBJ whole genome shotgun (WGS) entry which is preliminary data.</text>
</comment>
<name>A0AA88P5C2_9TELE</name>
<feature type="region of interest" description="Disordered" evidence="1">
    <location>
        <begin position="25"/>
        <end position="73"/>
    </location>
</feature>
<dbReference type="AlphaFoldDB" id="A0AA88P5C2"/>
<proteinExistence type="predicted"/>
<dbReference type="EMBL" id="JAUYZG010000023">
    <property type="protein sequence ID" value="KAK2871187.1"/>
    <property type="molecule type" value="Genomic_DNA"/>
</dbReference>
<accession>A0AA88P5C2</accession>
<organism evidence="2 3">
    <name type="scientific">Cirrhinus molitorella</name>
    <name type="common">mud carp</name>
    <dbReference type="NCBI Taxonomy" id="172907"/>
    <lineage>
        <taxon>Eukaryota</taxon>
        <taxon>Metazoa</taxon>
        <taxon>Chordata</taxon>
        <taxon>Craniata</taxon>
        <taxon>Vertebrata</taxon>
        <taxon>Euteleostomi</taxon>
        <taxon>Actinopterygii</taxon>
        <taxon>Neopterygii</taxon>
        <taxon>Teleostei</taxon>
        <taxon>Ostariophysi</taxon>
        <taxon>Cypriniformes</taxon>
        <taxon>Cyprinidae</taxon>
        <taxon>Labeoninae</taxon>
        <taxon>Labeonini</taxon>
        <taxon>Cirrhinus</taxon>
    </lineage>
</organism>
<dbReference type="Proteomes" id="UP001187343">
    <property type="component" value="Unassembled WGS sequence"/>
</dbReference>
<evidence type="ECO:0000313" key="2">
    <source>
        <dbReference type="EMBL" id="KAK2871187.1"/>
    </source>
</evidence>
<reference evidence="2" key="1">
    <citation type="submission" date="2023-08" db="EMBL/GenBank/DDBJ databases">
        <title>Chromosome-level Genome Assembly of mud carp (Cirrhinus molitorella).</title>
        <authorList>
            <person name="Liu H."/>
        </authorList>
    </citation>
    <scope>NUCLEOTIDE SEQUENCE</scope>
    <source>
        <strain evidence="2">Prfri</strain>
        <tissue evidence="2">Muscle</tissue>
    </source>
</reference>
<feature type="compositionally biased region" description="Basic and acidic residues" evidence="1">
    <location>
        <begin position="25"/>
        <end position="43"/>
    </location>
</feature>
<keyword evidence="3" id="KW-1185">Reference proteome</keyword>
<gene>
    <name evidence="2" type="ORF">Q8A67_023714</name>
</gene>
<evidence type="ECO:0000256" key="1">
    <source>
        <dbReference type="SAM" id="MobiDB-lite"/>
    </source>
</evidence>
<protein>
    <submittedName>
        <fullName evidence="2">Uncharacterized protein</fullName>
    </submittedName>
</protein>
<sequence length="149" mass="16351">MKPEPDRRRTGETRFAFSRAREEKLHKVEGGVEGMERARERGRAGCPHSHMGPATTGPDLQPSSGQIASQREEPSVLNALHAGGSSSQTEYGVMPSHPLGLLLCIFQCGSEHAVSYRGLRDEATEQSLQNQKLFYMLSASGQVRRSVTE</sequence>
<evidence type="ECO:0000313" key="3">
    <source>
        <dbReference type="Proteomes" id="UP001187343"/>
    </source>
</evidence>